<dbReference type="SMART" id="SM00560">
    <property type="entry name" value="LamGL"/>
    <property type="match status" value="1"/>
</dbReference>
<dbReference type="GO" id="GO:0005975">
    <property type="term" value="P:carbohydrate metabolic process"/>
    <property type="evidence" value="ECO:0007669"/>
    <property type="project" value="UniProtKB-ARBA"/>
</dbReference>
<evidence type="ECO:0000256" key="2">
    <source>
        <dbReference type="ARBA" id="ARBA00023157"/>
    </source>
</evidence>
<dbReference type="GO" id="GO:0016829">
    <property type="term" value="F:lyase activity"/>
    <property type="evidence" value="ECO:0007669"/>
    <property type="project" value="UniProtKB-KW"/>
</dbReference>
<dbReference type="InterPro" id="IPR006558">
    <property type="entry name" value="LamG-like"/>
</dbReference>
<keyword evidence="6" id="KW-1185">Reference proteome</keyword>
<dbReference type="GO" id="GO:0004553">
    <property type="term" value="F:hydrolase activity, hydrolyzing O-glycosyl compounds"/>
    <property type="evidence" value="ECO:0007669"/>
    <property type="project" value="UniProtKB-ARBA"/>
</dbReference>
<accession>A0AAE3MGE3</accession>
<dbReference type="RefSeq" id="WP_301201932.1">
    <property type="nucleotide sequence ID" value="NZ_JAPDPI010000049.1"/>
</dbReference>
<dbReference type="InterPro" id="IPR008929">
    <property type="entry name" value="Chondroitin_lyas"/>
</dbReference>
<evidence type="ECO:0000259" key="4">
    <source>
        <dbReference type="SMART" id="SM00560"/>
    </source>
</evidence>
<dbReference type="Proteomes" id="UP001207408">
    <property type="component" value="Unassembled WGS sequence"/>
</dbReference>
<name>A0AAE3MGE3_9BACT</name>
<dbReference type="Pfam" id="PF13385">
    <property type="entry name" value="Laminin_G_3"/>
    <property type="match status" value="1"/>
</dbReference>
<proteinExistence type="predicted"/>
<evidence type="ECO:0000256" key="1">
    <source>
        <dbReference type="ARBA" id="ARBA00022729"/>
    </source>
</evidence>
<comment type="caution">
    <text evidence="5">The sequence shown here is derived from an EMBL/GenBank/DDBJ whole genome shotgun (WGS) entry which is preliminary data.</text>
</comment>
<evidence type="ECO:0000313" key="5">
    <source>
        <dbReference type="EMBL" id="MCW3807513.1"/>
    </source>
</evidence>
<protein>
    <submittedName>
        <fullName evidence="5">Alginate lyase family protein</fullName>
    </submittedName>
</protein>
<evidence type="ECO:0000313" key="6">
    <source>
        <dbReference type="Proteomes" id="UP001207408"/>
    </source>
</evidence>
<keyword evidence="2" id="KW-1015">Disulfide bond</keyword>
<feature type="domain" description="LamG-like jellyroll fold" evidence="4">
    <location>
        <begin position="758"/>
        <end position="892"/>
    </location>
</feature>
<keyword evidence="1" id="KW-0732">Signal</keyword>
<gene>
    <name evidence="5" type="ORF">OM074_17935</name>
</gene>
<dbReference type="NCBIfam" id="TIGR04183">
    <property type="entry name" value="Por_Secre_tail"/>
    <property type="match status" value="1"/>
</dbReference>
<dbReference type="Gene3D" id="2.60.120.200">
    <property type="match status" value="1"/>
</dbReference>
<dbReference type="InterPro" id="IPR008397">
    <property type="entry name" value="Alginate_lyase_dom"/>
</dbReference>
<dbReference type="InterPro" id="IPR001791">
    <property type="entry name" value="Laminin_G"/>
</dbReference>
<dbReference type="Gene3D" id="1.50.10.100">
    <property type="entry name" value="Chondroitin AC/alginate lyase"/>
    <property type="match status" value="1"/>
</dbReference>
<sequence length="988" mass="109094">MKICSSIPKIFFLLITISFFNDVNSQGFKHPGLLHTQEDFSRIITQLASNNPAVVAGMTHLRSSEWSQLNVSTWPVEIIKRGIAGDENYINAARGAHIAYMCALRWKLGDGEAYAKKAVEVLNLWAATTTGIGGNSNYALASGIYGYEFANAGELLRDYEGWKPDDFKAFQDWMKGLWYPVALGFLTDRNGTNPGHYWSNWGLCNALTVISIGVLCDDMYIYNQGLSYYKDDYIGTFKEDKTGDDKIINDGYNEFIGNLVPIVWGDDRGPFGQLGQMQESGRDQGHTLMAVGLATDICQVAWNQGEDLFAYMDNRLAAGIEYIAAYNTIVENEDLPWKEYWYHDVRTSIENSWKQTENNAIGRGQHRPYWDRILGYYQGIKGIEMPYASIMASNIRTANGGADFGGGGSTSGGYDHLGYSTLTCTRPAVTEGQVQTSLGMQIHYDGKIYNSTARLSFQPGSIITLYPTLPDTATNSGNWLWDNGSATQQLEINADSSHIYRVYYTNTNGVVSTQSFSILVYGDCPPDVYSYSIISNNVITEDTIIIVQPYSNVNLCLQSLTGQSTYLWNTGETSAIKQAIIQKADSSFTVTGTNKGGAAYQLSFKINVEPIGGRFKINDGDILNGNKVKAVKGQTVTLIPEIKEEIEGGTWKWGDGSTIKKLVIENIQNNAEYTVTYAYQGQTYSISYYIVLVDDASSFAYWPMNNTEGTMLTDVWSGFNATLYNATWTSEGKCDGAIAFDGASSYVHLPDNFLSSLSDFSIAVWVKPETADMWARIWDFGINTDYNMFLTPVSGDGFVRFAIKAGGEEQQVTSTTNIVLNEWTHIAVTKSGNTAKLYVNGDLVGTNTATTISPSQLGFTINNYLGKSQWPDPLFKGSVDELKIFNTAMESTKITELMLCGVNTGMSAKLENENKLSVILTLSSSGDYILLNKEGKHTCVDVFELTGRLVNSFSSNSAQINLNLHSPGLYLVKVVTDCGSQVFKVLKR</sequence>
<dbReference type="AlphaFoldDB" id="A0AAE3MGE3"/>
<evidence type="ECO:0000256" key="3">
    <source>
        <dbReference type="ARBA" id="ARBA00023239"/>
    </source>
</evidence>
<dbReference type="EMBL" id="JAPDPI010000049">
    <property type="protein sequence ID" value="MCW3807513.1"/>
    <property type="molecule type" value="Genomic_DNA"/>
</dbReference>
<dbReference type="SUPFAM" id="SSF49899">
    <property type="entry name" value="Concanavalin A-like lectins/glucanases"/>
    <property type="match status" value="1"/>
</dbReference>
<dbReference type="Pfam" id="PF05426">
    <property type="entry name" value="Alginate_lyase"/>
    <property type="match status" value="1"/>
</dbReference>
<keyword evidence="3 5" id="KW-0456">Lyase</keyword>
<organism evidence="5 6">
    <name type="scientific">Plebeiibacterium marinum</name>
    <dbReference type="NCBI Taxonomy" id="2992111"/>
    <lineage>
        <taxon>Bacteria</taxon>
        <taxon>Pseudomonadati</taxon>
        <taxon>Bacteroidota</taxon>
        <taxon>Bacteroidia</taxon>
        <taxon>Marinilabiliales</taxon>
        <taxon>Marinilabiliaceae</taxon>
        <taxon>Plebeiibacterium</taxon>
    </lineage>
</organism>
<dbReference type="InterPro" id="IPR026444">
    <property type="entry name" value="Secre_tail"/>
</dbReference>
<dbReference type="InterPro" id="IPR013320">
    <property type="entry name" value="ConA-like_dom_sf"/>
</dbReference>
<reference evidence="5" key="1">
    <citation type="submission" date="2022-10" db="EMBL/GenBank/DDBJ databases">
        <authorList>
            <person name="Yu W.X."/>
        </authorList>
    </citation>
    <scope>NUCLEOTIDE SEQUENCE</scope>
    <source>
        <strain evidence="5">D04</strain>
    </source>
</reference>
<dbReference type="GO" id="GO:0042597">
    <property type="term" value="C:periplasmic space"/>
    <property type="evidence" value="ECO:0007669"/>
    <property type="project" value="InterPro"/>
</dbReference>
<dbReference type="SUPFAM" id="SSF48230">
    <property type="entry name" value="Chondroitin AC/alginate lyase"/>
    <property type="match status" value="1"/>
</dbReference>
<dbReference type="CDD" id="cd00110">
    <property type="entry name" value="LamG"/>
    <property type="match status" value="1"/>
</dbReference>